<evidence type="ECO:0000313" key="1">
    <source>
        <dbReference type="EMBL" id="GCL61471.1"/>
    </source>
</evidence>
<accession>A0A480AIN0</accession>
<proteinExistence type="predicted"/>
<evidence type="ECO:0008006" key="3">
    <source>
        <dbReference type="Google" id="ProtNLM"/>
    </source>
</evidence>
<name>A0A480AIN0_9BURK</name>
<keyword evidence="2" id="KW-1185">Reference proteome</keyword>
<sequence>MSATERLRGAFARVRQPAAPANPLPETGDALAKVAQRCRQRVRQRALMAAGVAMVPVPGIDWVTDVGVLVQLLPEISAAFGLSPQQVERLAPDRRIVVYKAISAGGSVVLGKLVTRELVLMLLKTVGVRLSAQQAAKYLPIAGQVASAALTYSALHYVCEQHIRQCEAVARQLLLPAPPPAAG</sequence>
<reference evidence="2" key="1">
    <citation type="submission" date="2019-03" db="EMBL/GenBank/DDBJ databases">
        <title>Aquabacterium pictum sp.nov., the first bacteriochlorophyll a-containing freshwater bacterium in the genus Aquabacterium of the class Betaproteobacteria.</title>
        <authorList>
            <person name="Hirose S."/>
            <person name="Tank M."/>
            <person name="Hara E."/>
            <person name="Tamaki H."/>
            <person name="Takaichi S."/>
            <person name="Haruta S."/>
            <person name="Hanada S."/>
        </authorList>
    </citation>
    <scope>NUCLEOTIDE SEQUENCE [LARGE SCALE GENOMIC DNA]</scope>
    <source>
        <strain evidence="2">W35</strain>
    </source>
</reference>
<dbReference type="RefSeq" id="WP_228026918.1">
    <property type="nucleotide sequence ID" value="NZ_BJCL01000001.1"/>
</dbReference>
<comment type="caution">
    <text evidence="1">The sequence shown here is derived from an EMBL/GenBank/DDBJ whole genome shotgun (WGS) entry which is preliminary data.</text>
</comment>
<dbReference type="Proteomes" id="UP000301751">
    <property type="component" value="Unassembled WGS sequence"/>
</dbReference>
<dbReference type="EMBL" id="BJCL01000001">
    <property type="protein sequence ID" value="GCL61471.1"/>
    <property type="molecule type" value="Genomic_DNA"/>
</dbReference>
<organism evidence="1 2">
    <name type="scientific">Pseudaquabacterium pictum</name>
    <dbReference type="NCBI Taxonomy" id="2315236"/>
    <lineage>
        <taxon>Bacteria</taxon>
        <taxon>Pseudomonadati</taxon>
        <taxon>Pseudomonadota</taxon>
        <taxon>Betaproteobacteria</taxon>
        <taxon>Burkholderiales</taxon>
        <taxon>Sphaerotilaceae</taxon>
        <taxon>Pseudaquabacterium</taxon>
    </lineage>
</organism>
<evidence type="ECO:0000313" key="2">
    <source>
        <dbReference type="Proteomes" id="UP000301751"/>
    </source>
</evidence>
<dbReference type="AlphaFoldDB" id="A0A480AIN0"/>
<gene>
    <name evidence="1" type="ORF">AQPW35_05520</name>
</gene>
<protein>
    <recommendedName>
        <fullName evidence="3">DUF697 domain-containing protein</fullName>
    </recommendedName>
</protein>